<organism evidence="4 5">
    <name type="scientific">Eubacterium ruminantium</name>
    <dbReference type="NCBI Taxonomy" id="42322"/>
    <lineage>
        <taxon>Bacteria</taxon>
        <taxon>Bacillati</taxon>
        <taxon>Bacillota</taxon>
        <taxon>Clostridia</taxon>
        <taxon>Eubacteriales</taxon>
        <taxon>Eubacteriaceae</taxon>
        <taxon>Eubacterium</taxon>
    </lineage>
</organism>
<dbReference type="EMBL" id="FUXA01000004">
    <property type="protein sequence ID" value="SJZ43265.1"/>
    <property type="molecule type" value="Genomic_DNA"/>
</dbReference>
<dbReference type="GO" id="GO:0004175">
    <property type="term" value="F:endopeptidase activity"/>
    <property type="evidence" value="ECO:0007669"/>
    <property type="project" value="UniProtKB-ARBA"/>
</dbReference>
<dbReference type="InterPro" id="IPR003675">
    <property type="entry name" value="Rce1/LyrA-like_dom"/>
</dbReference>
<dbReference type="PANTHER" id="PTHR36435">
    <property type="entry name" value="SLR1288 PROTEIN"/>
    <property type="match status" value="1"/>
</dbReference>
<keyword evidence="5" id="KW-1185">Reference proteome</keyword>
<dbReference type="PANTHER" id="PTHR36435:SF1">
    <property type="entry name" value="CAAX AMINO TERMINAL PROTEASE FAMILY PROTEIN"/>
    <property type="match status" value="1"/>
</dbReference>
<name>A0A1T4KLJ2_9FIRM</name>
<reference evidence="4 5" key="1">
    <citation type="submission" date="2017-02" db="EMBL/GenBank/DDBJ databases">
        <authorList>
            <person name="Peterson S.W."/>
        </authorList>
    </citation>
    <scope>NUCLEOTIDE SEQUENCE [LARGE SCALE GENOMIC DNA]</scope>
    <source>
        <strain evidence="4 5">ATCC 17233</strain>
    </source>
</reference>
<feature type="transmembrane region" description="Helical" evidence="2">
    <location>
        <begin position="67"/>
        <end position="92"/>
    </location>
</feature>
<feature type="transmembrane region" description="Helical" evidence="2">
    <location>
        <begin position="163"/>
        <end position="185"/>
    </location>
</feature>
<evidence type="ECO:0000313" key="5">
    <source>
        <dbReference type="Proteomes" id="UP000189857"/>
    </source>
</evidence>
<evidence type="ECO:0000256" key="1">
    <source>
        <dbReference type="SAM" id="MobiDB-lite"/>
    </source>
</evidence>
<keyword evidence="4" id="KW-0378">Hydrolase</keyword>
<dbReference type="GO" id="GO:0080120">
    <property type="term" value="P:CAAX-box protein maturation"/>
    <property type="evidence" value="ECO:0007669"/>
    <property type="project" value="UniProtKB-ARBA"/>
</dbReference>
<evidence type="ECO:0000313" key="4">
    <source>
        <dbReference type="EMBL" id="SJZ43265.1"/>
    </source>
</evidence>
<feature type="transmembrane region" description="Helical" evidence="2">
    <location>
        <begin position="20"/>
        <end position="47"/>
    </location>
</feature>
<protein>
    <submittedName>
        <fullName evidence="4">Membrane protease YdiL, CAAX protease family</fullName>
    </submittedName>
</protein>
<keyword evidence="2" id="KW-1133">Transmembrane helix</keyword>
<feature type="compositionally biased region" description="Basic and acidic residues" evidence="1">
    <location>
        <begin position="354"/>
        <end position="374"/>
    </location>
</feature>
<sequence>MKEKKPRKSQTNMNIIGGLVLIIVPFLLTYLLNLIAYFAAFAIVFVLNTYMGASIEFDEKSFAGGSMPVNTVVMLFLYAMLCLIIFGWWYLVIKNNSSNNNESKKKTSKKGSLLKNAGLIIVFGYSFQLFIDSILNLVKKVAPKLIQEYDENIGSLVNNKTSVILMLTVIIITPIAEELIFRGVITTYSNKLFPPKTVIIISSVLFAIYHGNIVQGVYAFIAGIILGIIVAKTGKILPAIMLHVVINLSAYLVPDILFKNIITLLFTLVGSASLMFLVIYIIKYGTIWSKQTDITADNNDSKNGSKKSDAADDSSDAKNGSKKSDAADDSSDAKNGNKKSDAADDSSDSKNGSKKSDAADDSSDAKDGSKKSDATDNNTNKNNVSKKNNNINNRNKRKNVNK</sequence>
<keyword evidence="4" id="KW-0645">Protease</keyword>
<dbReference type="InterPro" id="IPR052710">
    <property type="entry name" value="CAAX_protease"/>
</dbReference>
<feature type="region of interest" description="Disordered" evidence="1">
    <location>
        <begin position="295"/>
        <end position="402"/>
    </location>
</feature>
<evidence type="ECO:0000256" key="2">
    <source>
        <dbReference type="SAM" id="Phobius"/>
    </source>
</evidence>
<feature type="domain" description="CAAX prenyl protease 2/Lysostaphin resistance protein A-like" evidence="3">
    <location>
        <begin position="161"/>
        <end position="248"/>
    </location>
</feature>
<feature type="transmembrane region" description="Helical" evidence="2">
    <location>
        <begin position="113"/>
        <end position="131"/>
    </location>
</feature>
<feature type="transmembrane region" description="Helical" evidence="2">
    <location>
        <begin position="261"/>
        <end position="282"/>
    </location>
</feature>
<accession>A0A1T4KLJ2</accession>
<proteinExistence type="predicted"/>
<feature type="transmembrane region" description="Helical" evidence="2">
    <location>
        <begin position="197"/>
        <end position="230"/>
    </location>
</feature>
<feature type="transmembrane region" description="Helical" evidence="2">
    <location>
        <begin position="236"/>
        <end position="254"/>
    </location>
</feature>
<gene>
    <name evidence="4" type="ORF">SAMN02745110_00458</name>
</gene>
<feature type="compositionally biased region" description="Low complexity" evidence="1">
    <location>
        <begin position="375"/>
        <end position="393"/>
    </location>
</feature>
<evidence type="ECO:0000259" key="3">
    <source>
        <dbReference type="Pfam" id="PF02517"/>
    </source>
</evidence>
<keyword evidence="2" id="KW-0812">Transmembrane</keyword>
<dbReference type="Proteomes" id="UP000189857">
    <property type="component" value="Unassembled WGS sequence"/>
</dbReference>
<dbReference type="Pfam" id="PF02517">
    <property type="entry name" value="Rce1-like"/>
    <property type="match status" value="1"/>
</dbReference>
<dbReference type="GO" id="GO:0006508">
    <property type="term" value="P:proteolysis"/>
    <property type="evidence" value="ECO:0007669"/>
    <property type="project" value="UniProtKB-KW"/>
</dbReference>
<dbReference type="AlphaFoldDB" id="A0A1T4KLJ2"/>
<keyword evidence="2" id="KW-0472">Membrane</keyword>